<dbReference type="EMBL" id="LXEO01000030">
    <property type="protein sequence ID" value="OAT17222.1"/>
    <property type="molecule type" value="Genomic_DNA"/>
</dbReference>
<reference evidence="3 4" key="1">
    <citation type="submission" date="2016-04" db="EMBL/GenBank/DDBJ databases">
        <title>ATOL: Assembling a taxonomically balanced genome-scale reconstruction of the evolutionary history of the Enterobacteriaceae.</title>
        <authorList>
            <person name="Plunkett G.III."/>
            <person name="Neeno-Eckwall E.C."/>
            <person name="Glasner J.D."/>
            <person name="Perna N.T."/>
        </authorList>
    </citation>
    <scope>NUCLEOTIDE SEQUENCE [LARGE SCALE GENOMIC DNA]</scope>
    <source>
        <strain evidence="3 4">ATCC 51607</strain>
    </source>
</reference>
<keyword evidence="4" id="KW-1185">Reference proteome</keyword>
<dbReference type="NCBIfam" id="TIGR01617">
    <property type="entry name" value="arsC_related"/>
    <property type="match status" value="1"/>
</dbReference>
<evidence type="ECO:0000256" key="1">
    <source>
        <dbReference type="ARBA" id="ARBA00007198"/>
    </source>
</evidence>
<dbReference type="AlphaFoldDB" id="A0A1B7HNN5"/>
<organism evidence="3 4">
    <name type="scientific">Buttiauxella noackiae ATCC 51607</name>
    <dbReference type="NCBI Taxonomy" id="1354255"/>
    <lineage>
        <taxon>Bacteria</taxon>
        <taxon>Pseudomonadati</taxon>
        <taxon>Pseudomonadota</taxon>
        <taxon>Gammaproteobacteria</taxon>
        <taxon>Enterobacterales</taxon>
        <taxon>Enterobacteriaceae</taxon>
        <taxon>Buttiauxella</taxon>
    </lineage>
</organism>
<dbReference type="NCBIfam" id="NF008107">
    <property type="entry name" value="PRK10853.1"/>
    <property type="match status" value="1"/>
</dbReference>
<dbReference type="InterPro" id="IPR006504">
    <property type="entry name" value="Tscrpt_reg_Spx/MgsR"/>
</dbReference>
<dbReference type="PANTHER" id="PTHR30041">
    <property type="entry name" value="ARSENATE REDUCTASE"/>
    <property type="match status" value="1"/>
</dbReference>
<dbReference type="Pfam" id="PF03960">
    <property type="entry name" value="ArsC"/>
    <property type="match status" value="1"/>
</dbReference>
<gene>
    <name evidence="3" type="ORF">M979_2357</name>
</gene>
<evidence type="ECO:0000313" key="4">
    <source>
        <dbReference type="Proteomes" id="UP000078286"/>
    </source>
</evidence>
<protein>
    <submittedName>
        <fullName evidence="3">Glutathione-dependent thiol reductase</fullName>
    </submittedName>
</protein>
<comment type="similarity">
    <text evidence="1 2">Belongs to the ArsC family.</text>
</comment>
<dbReference type="PROSITE" id="PS51353">
    <property type="entry name" value="ARSC"/>
    <property type="match status" value="1"/>
</dbReference>
<dbReference type="PATRIC" id="fig|1354255.3.peg.2431"/>
<evidence type="ECO:0000313" key="3">
    <source>
        <dbReference type="EMBL" id="OAT17222.1"/>
    </source>
</evidence>
<sequence length="118" mass="13665">MIILYGIKNCDTIKKARRWLDTQDVEYQFHDYRVDGLDAELLNTFITELGWEALLNTRGTTWRKLDETHRASITDAQTAAALMLEMPAIIKRPLLYAPGQPMLLGFNESNYKKFINEV</sequence>
<dbReference type="InterPro" id="IPR006660">
    <property type="entry name" value="Arsenate_reductase-like"/>
</dbReference>
<dbReference type="InterPro" id="IPR036249">
    <property type="entry name" value="Thioredoxin-like_sf"/>
</dbReference>
<evidence type="ECO:0000256" key="2">
    <source>
        <dbReference type="PROSITE-ProRule" id="PRU01282"/>
    </source>
</evidence>
<proteinExistence type="inferred from homology"/>
<comment type="caution">
    <text evidence="3">The sequence shown here is derived from an EMBL/GenBank/DDBJ whole genome shotgun (WGS) entry which is preliminary data.</text>
</comment>
<dbReference type="Gene3D" id="3.40.30.10">
    <property type="entry name" value="Glutaredoxin"/>
    <property type="match status" value="1"/>
</dbReference>
<dbReference type="PANTHER" id="PTHR30041:SF8">
    <property type="entry name" value="PROTEIN YFFB"/>
    <property type="match status" value="1"/>
</dbReference>
<dbReference type="Proteomes" id="UP000078286">
    <property type="component" value="Unassembled WGS sequence"/>
</dbReference>
<name>A0A1B7HNN5_9ENTR</name>
<dbReference type="CDD" id="cd03035">
    <property type="entry name" value="ArsC_Yffb"/>
    <property type="match status" value="1"/>
</dbReference>
<dbReference type="SUPFAM" id="SSF52833">
    <property type="entry name" value="Thioredoxin-like"/>
    <property type="match status" value="1"/>
</dbReference>
<dbReference type="RefSeq" id="WP_064555041.1">
    <property type="nucleotide sequence ID" value="NZ_LXEO01000030.1"/>
</dbReference>
<accession>A0A1B7HNN5</accession>